<evidence type="ECO:0000313" key="2">
    <source>
        <dbReference type="Proteomes" id="UP000250241"/>
    </source>
</evidence>
<dbReference type="RefSeq" id="WP_128087351.1">
    <property type="nucleotide sequence ID" value="NZ_CP068102.1"/>
</dbReference>
<protein>
    <submittedName>
        <fullName evidence="1">Uncharacterized protein</fullName>
    </submittedName>
</protein>
<dbReference type="AlphaFoldDB" id="A0A2Z5QXA7"/>
<dbReference type="Proteomes" id="UP000250241">
    <property type="component" value="Chromosome"/>
</dbReference>
<evidence type="ECO:0000313" key="1">
    <source>
        <dbReference type="EMBL" id="BAV86973.1"/>
    </source>
</evidence>
<proteinExistence type="predicted"/>
<accession>A0A2Z5QXA7</accession>
<sequence length="42" mass="4582">MMFFELMETAQAILVSLILTDGSAQAVSNALDTLKVVVRNLK</sequence>
<dbReference type="GeneID" id="93861691"/>
<organism evidence="1 2">
    <name type="scientific">Rothia aeria</name>
    <dbReference type="NCBI Taxonomy" id="172042"/>
    <lineage>
        <taxon>Bacteria</taxon>
        <taxon>Bacillati</taxon>
        <taxon>Actinomycetota</taxon>
        <taxon>Actinomycetes</taxon>
        <taxon>Micrococcales</taxon>
        <taxon>Micrococcaceae</taxon>
        <taxon>Rothia</taxon>
    </lineage>
</organism>
<reference evidence="1 2" key="1">
    <citation type="submission" date="2016-10" db="EMBL/GenBank/DDBJ databases">
        <title>Genome sequence of Rothia aeria strain JCM11412.</title>
        <authorList>
            <person name="Nambu T."/>
        </authorList>
    </citation>
    <scope>NUCLEOTIDE SEQUENCE [LARGE SCALE GENOMIC DNA]</scope>
    <source>
        <strain evidence="1 2">JCM 11412</strain>
    </source>
</reference>
<keyword evidence="2" id="KW-1185">Reference proteome</keyword>
<dbReference type="EMBL" id="AP017895">
    <property type="protein sequence ID" value="BAV86973.1"/>
    <property type="molecule type" value="Genomic_DNA"/>
</dbReference>
<dbReference type="KEGG" id="raj:RA11412_0674"/>
<gene>
    <name evidence="1" type="ORF">RA11412_0674</name>
</gene>
<name>A0A2Z5QXA7_9MICC</name>